<evidence type="ECO:0000313" key="1">
    <source>
        <dbReference type="EMBL" id="CRK96412.1"/>
    </source>
</evidence>
<organism evidence="1 2">
    <name type="scientific">Clunio marinus</name>
    <dbReference type="NCBI Taxonomy" id="568069"/>
    <lineage>
        <taxon>Eukaryota</taxon>
        <taxon>Metazoa</taxon>
        <taxon>Ecdysozoa</taxon>
        <taxon>Arthropoda</taxon>
        <taxon>Hexapoda</taxon>
        <taxon>Insecta</taxon>
        <taxon>Pterygota</taxon>
        <taxon>Neoptera</taxon>
        <taxon>Endopterygota</taxon>
        <taxon>Diptera</taxon>
        <taxon>Nematocera</taxon>
        <taxon>Chironomoidea</taxon>
        <taxon>Chironomidae</taxon>
        <taxon>Clunio</taxon>
    </lineage>
</organism>
<dbReference type="EMBL" id="CVRI01000043">
    <property type="protein sequence ID" value="CRK96412.1"/>
    <property type="molecule type" value="Genomic_DNA"/>
</dbReference>
<evidence type="ECO:0000313" key="2">
    <source>
        <dbReference type="Proteomes" id="UP000183832"/>
    </source>
</evidence>
<name>A0A1J1IA16_9DIPT</name>
<sequence>MKTFHQRIVSLSPRSAFRLHLNYLSCIDSTTYKGMPTKPYDSSPSMIEINAKLLKIAFVRYNLTLMVD</sequence>
<dbReference type="AlphaFoldDB" id="A0A1J1IA16"/>
<keyword evidence="2" id="KW-1185">Reference proteome</keyword>
<gene>
    <name evidence="1" type="ORF">CLUMA_CG009828</name>
</gene>
<dbReference type="Proteomes" id="UP000183832">
    <property type="component" value="Unassembled WGS sequence"/>
</dbReference>
<reference evidence="1 2" key="1">
    <citation type="submission" date="2015-04" db="EMBL/GenBank/DDBJ databases">
        <authorList>
            <person name="Syromyatnikov M.Y."/>
            <person name="Popov V.N."/>
        </authorList>
    </citation>
    <scope>NUCLEOTIDE SEQUENCE [LARGE SCALE GENOMIC DNA]</scope>
</reference>
<proteinExistence type="predicted"/>
<accession>A0A1J1IA16</accession>
<protein>
    <submittedName>
        <fullName evidence="1">CLUMA_CG009828, isoform A</fullName>
    </submittedName>
</protein>